<dbReference type="AlphaFoldDB" id="A0A2N0TRN7"/>
<organism evidence="2 4">
    <name type="scientific">Salegentibacter salarius</name>
    <dbReference type="NCBI Taxonomy" id="435906"/>
    <lineage>
        <taxon>Bacteria</taxon>
        <taxon>Pseudomonadati</taxon>
        <taxon>Bacteroidota</taxon>
        <taxon>Flavobacteriia</taxon>
        <taxon>Flavobacteriales</taxon>
        <taxon>Flavobacteriaceae</taxon>
        <taxon>Salegentibacter</taxon>
    </lineage>
</organism>
<comment type="caution">
    <text evidence="2">The sequence shown here is derived from an EMBL/GenBank/DDBJ whole genome shotgun (WGS) entry which is preliminary data.</text>
</comment>
<evidence type="ECO:0000313" key="2">
    <source>
        <dbReference type="EMBL" id="PKD17403.1"/>
    </source>
</evidence>
<dbReference type="EMBL" id="MJBR01000034">
    <property type="protein sequence ID" value="OEY71809.1"/>
    <property type="molecule type" value="Genomic_DNA"/>
</dbReference>
<evidence type="ECO:0000313" key="3">
    <source>
        <dbReference type="Proteomes" id="UP000176009"/>
    </source>
</evidence>
<dbReference type="Proteomes" id="UP000232533">
    <property type="component" value="Unassembled WGS sequence"/>
</dbReference>
<reference evidence="1 3" key="2">
    <citation type="submission" date="2016-09" db="EMBL/GenBank/DDBJ databases">
        <title>Genome Sequence of Salegentibacter salarius,Isolated from a Marine Solar Saltern of the Yellow Sea in South Korea.</title>
        <authorList>
            <person name="Zheng Q."/>
            <person name="Liu Y."/>
        </authorList>
    </citation>
    <scope>NUCLEOTIDE SEQUENCE [LARGE SCALE GENOMIC DNA]</scope>
    <source>
        <strain evidence="1 3">KCTC 12974</strain>
    </source>
</reference>
<evidence type="ECO:0000313" key="4">
    <source>
        <dbReference type="Proteomes" id="UP000232533"/>
    </source>
</evidence>
<dbReference type="Proteomes" id="UP000176009">
    <property type="component" value="Unassembled WGS sequence"/>
</dbReference>
<dbReference type="EMBL" id="LKTR01000034">
    <property type="protein sequence ID" value="PKD17403.1"/>
    <property type="molecule type" value="Genomic_DNA"/>
</dbReference>
<keyword evidence="3" id="KW-1185">Reference proteome</keyword>
<name>A0A2N0TRN7_9FLAO</name>
<proteinExistence type="predicted"/>
<gene>
    <name evidence="2" type="ORF">APR40_03860</name>
    <name evidence="1" type="ORF">BHS39_03860</name>
</gene>
<evidence type="ECO:0000313" key="1">
    <source>
        <dbReference type="EMBL" id="OEY71809.1"/>
    </source>
</evidence>
<reference evidence="2 4" key="1">
    <citation type="submission" date="2015-10" db="EMBL/GenBank/DDBJ databases">
        <title>Draft genome sequence of Salegentibacter salinarum KCTC 12975.</title>
        <authorList>
            <person name="Lin W."/>
            <person name="Zheng Q."/>
        </authorList>
    </citation>
    <scope>NUCLEOTIDE SEQUENCE [LARGE SCALE GENOMIC DNA]</scope>
    <source>
        <strain evidence="2 4">KCTC 12974</strain>
    </source>
</reference>
<protein>
    <submittedName>
        <fullName evidence="2">Uncharacterized protein</fullName>
    </submittedName>
</protein>
<accession>A0A2N0TRN7</accession>
<sequence length="72" mass="8906">MLVTKIRAEIFNIQTQTSFLRKINFKACKMNNQELNWIKNDYYLIFLRRNLQDAKFQYFTNQFNSKLFPLQY</sequence>